<sequence length="266" mass="29538">MGPAMPDRSRGVASRRVSVIRWELRTRRPYPAWAGILATDRLRHLVVSGLDESTDPEDFLLTGHGAGPLTEHRFGYHAHAHWLWIEDDEHHVVGLALWCRPGLAAPQRDRVLSVRRLSRPDFNDAGFRPGDLSISGVGSAADALPELGSGLVSTAWASAVPYLLTLHTKRSRQWEDVVAQDVQRYLDHYYGVGAVRLITLQFGRAASNYRTSRWDPADSPSEAVWIERMEVDVPLTGPVCLGRHSHFGFGRFVPLADGLVTDPSLP</sequence>
<organism evidence="1 2">
    <name type="scientific">Propionibacterium australiense</name>
    <dbReference type="NCBI Taxonomy" id="119981"/>
    <lineage>
        <taxon>Bacteria</taxon>
        <taxon>Bacillati</taxon>
        <taxon>Actinomycetota</taxon>
        <taxon>Actinomycetes</taxon>
        <taxon>Propionibacteriales</taxon>
        <taxon>Propionibacteriaceae</taxon>
        <taxon>Propionibacterium</taxon>
    </lineage>
</organism>
<proteinExistence type="predicted"/>
<keyword evidence="2" id="KW-1185">Reference proteome</keyword>
<dbReference type="Proteomes" id="UP000263928">
    <property type="component" value="Unassembled WGS sequence"/>
</dbReference>
<evidence type="ECO:0000313" key="1">
    <source>
        <dbReference type="EMBL" id="SYZ33986.1"/>
    </source>
</evidence>
<evidence type="ECO:0000313" key="2">
    <source>
        <dbReference type="Proteomes" id="UP000263928"/>
    </source>
</evidence>
<dbReference type="EMBL" id="UNQJ01000015">
    <property type="protein sequence ID" value="SYZ33986.1"/>
    <property type="molecule type" value="Genomic_DNA"/>
</dbReference>
<dbReference type="AlphaFoldDB" id="A0A383S9Q6"/>
<reference evidence="2" key="1">
    <citation type="submission" date="2018-08" db="EMBL/GenBank/DDBJ databases">
        <authorList>
            <person name="Hornung B."/>
        </authorList>
    </citation>
    <scope>NUCLEOTIDE SEQUENCE [LARGE SCALE GENOMIC DNA]</scope>
</reference>
<name>A0A383S9Q6_9ACTN</name>
<gene>
    <name evidence="1" type="ORF">PROPAUS_1942</name>
</gene>
<protein>
    <submittedName>
        <fullName evidence="1">Uncharacterized protein</fullName>
    </submittedName>
</protein>
<accession>A0A383S9Q6</accession>